<sequence>MHKELGDLLESLDQPEKIAEFIKRGATSRARIPGKHGGKAREYTFLPIVIDDKPGQLAAIFNECAKIEVNVEDLTIEHSPGQLNALITLALSASDAQSLSDHLSSIGWNVHPILK</sequence>
<reference evidence="2" key="1">
    <citation type="submission" date="2020-05" db="EMBL/GenBank/DDBJ databases">
        <authorList>
            <person name="Chiriac C."/>
            <person name="Salcher M."/>
            <person name="Ghai R."/>
            <person name="Kavagutti S V."/>
        </authorList>
    </citation>
    <scope>NUCLEOTIDE SEQUENCE</scope>
</reference>
<dbReference type="PROSITE" id="PS51671">
    <property type="entry name" value="ACT"/>
    <property type="match status" value="1"/>
</dbReference>
<dbReference type="InterPro" id="IPR045865">
    <property type="entry name" value="ACT-like_dom_sf"/>
</dbReference>
<proteinExistence type="predicted"/>
<dbReference type="AlphaFoldDB" id="A0A6J6QAL0"/>
<dbReference type="EMBL" id="CAEZYE010000015">
    <property type="protein sequence ID" value="CAB4706255.1"/>
    <property type="molecule type" value="Genomic_DNA"/>
</dbReference>
<accession>A0A6J6QAL0</accession>
<feature type="domain" description="ACT" evidence="1">
    <location>
        <begin position="45"/>
        <end position="115"/>
    </location>
</feature>
<protein>
    <submittedName>
        <fullName evidence="2">Unannotated protein</fullName>
    </submittedName>
</protein>
<name>A0A6J6QAL0_9ZZZZ</name>
<dbReference type="InterPro" id="IPR002912">
    <property type="entry name" value="ACT_dom"/>
</dbReference>
<gene>
    <name evidence="2" type="ORF">UFOPK2655_00442</name>
</gene>
<evidence type="ECO:0000313" key="2">
    <source>
        <dbReference type="EMBL" id="CAB4706255.1"/>
    </source>
</evidence>
<evidence type="ECO:0000259" key="1">
    <source>
        <dbReference type="PROSITE" id="PS51671"/>
    </source>
</evidence>
<dbReference type="SUPFAM" id="SSF55021">
    <property type="entry name" value="ACT-like"/>
    <property type="match status" value="1"/>
</dbReference>
<organism evidence="2">
    <name type="scientific">freshwater metagenome</name>
    <dbReference type="NCBI Taxonomy" id="449393"/>
    <lineage>
        <taxon>unclassified sequences</taxon>
        <taxon>metagenomes</taxon>
        <taxon>ecological metagenomes</taxon>
    </lineage>
</organism>
<dbReference type="Gene3D" id="3.30.70.260">
    <property type="match status" value="1"/>
</dbReference>